<dbReference type="Proteomes" id="UP000266778">
    <property type="component" value="Plasmid pAeca1-b"/>
</dbReference>
<evidence type="ECO:0000313" key="1">
    <source>
        <dbReference type="EMBL" id="QLI60440.1"/>
    </source>
</evidence>
<evidence type="ECO:0000313" key="2">
    <source>
        <dbReference type="Proteomes" id="UP000266778"/>
    </source>
</evidence>
<geneLocation type="plasmid" evidence="2">
    <name>paeca1-b</name>
</geneLocation>
<reference evidence="1 2" key="1">
    <citation type="submission" date="2019-04" db="EMBL/GenBank/DDBJ databases">
        <title>Novel transposon Tn6433 variants accelerate the dissemination of tet(E) in Aeromonas under oxytetracycline stresses.</title>
        <authorList>
            <person name="Shi Y."/>
            <person name="Tian Z."/>
            <person name="Zhang Y."/>
            <person name="Zhang H."/>
            <person name="Yang M."/>
        </authorList>
    </citation>
    <scope>NUCLEOTIDE SEQUENCE [LARGE SCALE GENOMIC DNA]</scope>
    <source>
        <strain evidence="1 2">T25-39</strain>
        <plasmid evidence="2">paeca1-b</plasmid>
    </source>
</reference>
<keyword evidence="1" id="KW-0614">Plasmid</keyword>
<dbReference type="EMBL" id="CP039627">
    <property type="protein sequence ID" value="QLI60440.1"/>
    <property type="molecule type" value="Genomic_DNA"/>
</dbReference>
<gene>
    <name evidence="1" type="ORF">C1C91_22675</name>
</gene>
<accession>A0A7D5UKI4</accession>
<protein>
    <submittedName>
        <fullName evidence="1">Uncharacterized protein</fullName>
    </submittedName>
</protein>
<sequence length="72" mass="8397">MEVRDIIELLRAGWELANRGMGWYLSAPPKPYHKKVQHLIGDELVNYMERAGLIKMAMPYNTINAVLVEERR</sequence>
<name>A0A7D5UKI4_AERCA</name>
<dbReference type="AlphaFoldDB" id="A0A7D5UKI4"/>
<proteinExistence type="predicted"/>
<organism evidence="1 2">
    <name type="scientific">Aeromonas caviae</name>
    <name type="common">Aeromonas punctata</name>
    <dbReference type="NCBI Taxonomy" id="648"/>
    <lineage>
        <taxon>Bacteria</taxon>
        <taxon>Pseudomonadati</taxon>
        <taxon>Pseudomonadota</taxon>
        <taxon>Gammaproteobacteria</taxon>
        <taxon>Aeromonadales</taxon>
        <taxon>Aeromonadaceae</taxon>
        <taxon>Aeromonas</taxon>
    </lineage>
</organism>